<organism evidence="1 2">
    <name type="scientific">Sphingomonas changbaiensis NBRC 104936</name>
    <dbReference type="NCBI Taxonomy" id="1219043"/>
    <lineage>
        <taxon>Bacteria</taxon>
        <taxon>Pseudomonadati</taxon>
        <taxon>Pseudomonadota</taxon>
        <taxon>Alphaproteobacteria</taxon>
        <taxon>Sphingomonadales</taxon>
        <taxon>Sphingomonadaceae</taxon>
        <taxon>Sphingomonas</taxon>
    </lineage>
</organism>
<proteinExistence type="predicted"/>
<name>A0A0E9MLU0_9SPHN</name>
<protein>
    <recommendedName>
        <fullName evidence="3">Helix-turn-helix domain-containing protein</fullName>
    </recommendedName>
</protein>
<evidence type="ECO:0008006" key="3">
    <source>
        <dbReference type="Google" id="ProtNLM"/>
    </source>
</evidence>
<keyword evidence="2" id="KW-1185">Reference proteome</keyword>
<accession>A0A0E9MLU0</accession>
<evidence type="ECO:0000313" key="1">
    <source>
        <dbReference type="EMBL" id="GAO38366.1"/>
    </source>
</evidence>
<comment type="caution">
    <text evidence="1">The sequence shown here is derived from an EMBL/GenBank/DDBJ whole genome shotgun (WGS) entry which is preliminary data.</text>
</comment>
<dbReference type="Proteomes" id="UP000033202">
    <property type="component" value="Unassembled WGS sequence"/>
</dbReference>
<evidence type="ECO:0000313" key="2">
    <source>
        <dbReference type="Proteomes" id="UP000033202"/>
    </source>
</evidence>
<sequence>MALLTKREVCERLKISLAHLGRLENDPAYAHMGFPKRIQIGFRVLYPSEDMDSWIQGLIDRR</sequence>
<dbReference type="AlphaFoldDB" id="A0A0E9MLU0"/>
<reference evidence="1 2" key="1">
    <citation type="submission" date="2015-04" db="EMBL/GenBank/DDBJ databases">
        <title>Whole genome shotgun sequence of Sphingomonas changbaiensis NBRC 104936.</title>
        <authorList>
            <person name="Katano-Makiyama Y."/>
            <person name="Hosoyama A."/>
            <person name="Hashimoto M."/>
            <person name="Noguchi M."/>
            <person name="Tsuchikane K."/>
            <person name="Ohji S."/>
            <person name="Yamazoe A."/>
            <person name="Ichikawa N."/>
            <person name="Kimura A."/>
            <person name="Fujita N."/>
        </authorList>
    </citation>
    <scope>NUCLEOTIDE SEQUENCE [LARGE SCALE GENOMIC DNA]</scope>
    <source>
        <strain evidence="1 2">NBRC 104936</strain>
    </source>
</reference>
<gene>
    <name evidence="1" type="ORF">SCH01S_14_00310</name>
</gene>
<dbReference type="EMBL" id="BBWU01000014">
    <property type="protein sequence ID" value="GAO38366.1"/>
    <property type="molecule type" value="Genomic_DNA"/>
</dbReference>
<dbReference type="STRING" id="1219043.SCH01S_14_00310"/>